<dbReference type="AlphaFoldDB" id="D3BVJ9"/>
<sequence>MKTNMFNPENKDNYYEFNDKSVYICEKPNEIHLHLEKSSCFSLFGLEPRKYEYRKYDERLYYSYYSINKLKKMIEGYNCQYGKIGVEFKFEMTTCEGEKRYYTINIILNQSPEHPTQIEIVTPGEDVSKNNPTNEESINITDTTPLISNTPKGLWRY</sequence>
<protein>
    <submittedName>
        <fullName evidence="1">Uncharacterized protein</fullName>
    </submittedName>
</protein>
<evidence type="ECO:0000313" key="1">
    <source>
        <dbReference type="EMBL" id="EFA74622.1"/>
    </source>
</evidence>
<dbReference type="Proteomes" id="UP000001396">
    <property type="component" value="Unassembled WGS sequence"/>
</dbReference>
<accession>D3BVJ9</accession>
<proteinExistence type="predicted"/>
<comment type="caution">
    <text evidence="1">The sequence shown here is derived from an EMBL/GenBank/DDBJ whole genome shotgun (WGS) entry which is preliminary data.</text>
</comment>
<dbReference type="EMBL" id="ADBJ01000062">
    <property type="protein sequence ID" value="EFA74622.1"/>
    <property type="molecule type" value="Genomic_DNA"/>
</dbReference>
<reference evidence="1 2" key="1">
    <citation type="journal article" date="2011" name="Genome Res.">
        <title>Phylogeny-wide analysis of social amoeba genomes highlights ancient origins for complex intercellular communication.</title>
        <authorList>
            <person name="Heidel A.J."/>
            <person name="Lawal H.M."/>
            <person name="Felder M."/>
            <person name="Schilde C."/>
            <person name="Helps N.R."/>
            <person name="Tunggal B."/>
            <person name="Rivero F."/>
            <person name="John U."/>
            <person name="Schleicher M."/>
            <person name="Eichinger L."/>
            <person name="Platzer M."/>
            <person name="Noegel A.A."/>
            <person name="Schaap P."/>
            <person name="Gloeckner G."/>
        </authorList>
    </citation>
    <scope>NUCLEOTIDE SEQUENCE [LARGE SCALE GENOMIC DNA]</scope>
    <source>
        <strain evidence="2">ATCC 26659 / Pp 5 / PN500</strain>
    </source>
</reference>
<gene>
    <name evidence="1" type="ORF">PPL_11590</name>
</gene>
<keyword evidence="2" id="KW-1185">Reference proteome</keyword>
<dbReference type="RefSeq" id="XP_020426756.1">
    <property type="nucleotide sequence ID" value="XM_020582340.1"/>
</dbReference>
<evidence type="ECO:0000313" key="2">
    <source>
        <dbReference type="Proteomes" id="UP000001396"/>
    </source>
</evidence>
<organism evidence="1 2">
    <name type="scientific">Heterostelium pallidum (strain ATCC 26659 / Pp 5 / PN500)</name>
    <name type="common">Cellular slime mold</name>
    <name type="synonym">Polysphondylium pallidum</name>
    <dbReference type="NCBI Taxonomy" id="670386"/>
    <lineage>
        <taxon>Eukaryota</taxon>
        <taxon>Amoebozoa</taxon>
        <taxon>Evosea</taxon>
        <taxon>Eumycetozoa</taxon>
        <taxon>Dictyostelia</taxon>
        <taxon>Acytosteliales</taxon>
        <taxon>Acytosteliaceae</taxon>
        <taxon>Heterostelium</taxon>
    </lineage>
</organism>
<dbReference type="InParanoid" id="D3BVJ9"/>
<name>D3BVJ9_HETP5</name>
<dbReference type="GeneID" id="31367058"/>